<keyword evidence="2" id="KW-0456">Lyase</keyword>
<sequence>MGDAPTTTASIRLRRNSSTGKNRHTSRSYTTSVLSSCRQFQELINGGQTKGVILDGQSLDISSVFAVAHNGIHAGMTENKEILSRMQHSVDLLGQKLAKGEVIYGVNTGFGGSADTRTNDFANLQKALIQHHNAAVLLPSDRGLGSDLVGLQHWNPHCMPVPIVRAAMLTRCNSLLRGHSAVRIQVVEHILTLLAHGMTPVVPLRGSISASGDLTPLAYIAGALEGNPDISIRTATDDQVIPADQALHRAGLVPLDFGPKEGLGLLNGTAFSAGAASLVLFEANQLVLLSQILTAMGTEALLGTRDNYHPFIADVRPHDGQREAAANIFQILADSKLAKNPAHGSETANHGGLAQDRYALRTSTQWMGPQIENMALALQQVVCELNATTDNPLLDPEEGQIHHGGNFQAASVTSAMEKTMTAMQMLGKMIFAQCSELINPTLSKGLPPNLSADDPSLSFAFKGVDINMAAYMSELAYLNHPVSNHVQSAEMHNQGLNSLAFITCRYTADAVEVLSLMATTYLYVLCQALDLRALHLEFIKDAQAQVNPITAQLYSSTVDDRSATVQQEIWEELMNHWSQASTSDLADRCQTTTSYSMGVLLRSLKPEDVPIDYTSVHHWQTQVCDILQRSYATTRENFLDHPTTPSYLCSASRRLYLFVREDLGVPMHRGIADHPTYASGERRTRECIGTQISKVYTALRNGAFQDPLLRCWEGHR</sequence>
<dbReference type="Gene3D" id="1.10.275.10">
    <property type="entry name" value="Fumarase/aspartase (N-terminal domain)"/>
    <property type="match status" value="1"/>
</dbReference>
<dbReference type="GO" id="GO:0016841">
    <property type="term" value="F:ammonia-lyase activity"/>
    <property type="evidence" value="ECO:0007669"/>
    <property type="project" value="InterPro"/>
</dbReference>
<dbReference type="EMBL" id="ML739296">
    <property type="protein sequence ID" value="KAE8349549.1"/>
    <property type="molecule type" value="Genomic_DNA"/>
</dbReference>
<dbReference type="CDD" id="cd00332">
    <property type="entry name" value="PAL-HAL"/>
    <property type="match status" value="1"/>
</dbReference>
<comment type="similarity">
    <text evidence="1 2">Belongs to the PAL/histidase family.</text>
</comment>
<dbReference type="InterPro" id="IPR008948">
    <property type="entry name" value="L-Aspartase-like"/>
</dbReference>
<feature type="compositionally biased region" description="Polar residues" evidence="3">
    <location>
        <begin position="1"/>
        <end position="20"/>
    </location>
</feature>
<name>A0A5N6YYQ2_9EURO</name>
<dbReference type="InterPro" id="IPR023144">
    <property type="entry name" value="Phe_NH3-lyase_shielding_dom_sf"/>
</dbReference>
<dbReference type="GO" id="GO:0006559">
    <property type="term" value="P:L-phenylalanine catabolic process"/>
    <property type="evidence" value="ECO:0007669"/>
    <property type="project" value="InterPro"/>
</dbReference>
<dbReference type="InterPro" id="IPR022313">
    <property type="entry name" value="Phe/His_NH3-lyase_AS"/>
</dbReference>
<evidence type="ECO:0000313" key="5">
    <source>
        <dbReference type="Proteomes" id="UP000327118"/>
    </source>
</evidence>
<accession>A0A5N6YYQ2</accession>
<dbReference type="InterPro" id="IPR005922">
    <property type="entry name" value="Phe_NH3-lyase"/>
</dbReference>
<evidence type="ECO:0000256" key="1">
    <source>
        <dbReference type="ARBA" id="ARBA00007238"/>
    </source>
</evidence>
<dbReference type="AlphaFoldDB" id="A0A5N6YYQ2"/>
<feature type="region of interest" description="Disordered" evidence="3">
    <location>
        <begin position="1"/>
        <end position="28"/>
    </location>
</feature>
<dbReference type="GO" id="GO:0005737">
    <property type="term" value="C:cytoplasm"/>
    <property type="evidence" value="ECO:0007669"/>
    <property type="project" value="InterPro"/>
</dbReference>
<organism evidence="4 5">
    <name type="scientific">Aspergillus coremiiformis</name>
    <dbReference type="NCBI Taxonomy" id="138285"/>
    <lineage>
        <taxon>Eukaryota</taxon>
        <taxon>Fungi</taxon>
        <taxon>Dikarya</taxon>
        <taxon>Ascomycota</taxon>
        <taxon>Pezizomycotina</taxon>
        <taxon>Eurotiomycetes</taxon>
        <taxon>Eurotiomycetidae</taxon>
        <taxon>Eurotiales</taxon>
        <taxon>Aspergillaceae</taxon>
        <taxon>Aspergillus</taxon>
        <taxon>Aspergillus subgen. Circumdati</taxon>
    </lineage>
</organism>
<proteinExistence type="inferred from homology"/>
<dbReference type="PANTHER" id="PTHR10362">
    <property type="entry name" value="HISTIDINE AMMONIA-LYASE"/>
    <property type="match status" value="1"/>
</dbReference>
<evidence type="ECO:0000313" key="4">
    <source>
        <dbReference type="EMBL" id="KAE8349549.1"/>
    </source>
</evidence>
<dbReference type="SUPFAM" id="SSF48557">
    <property type="entry name" value="L-aspartase-like"/>
    <property type="match status" value="1"/>
</dbReference>
<dbReference type="Pfam" id="PF00221">
    <property type="entry name" value="Lyase_aromatic"/>
    <property type="match status" value="1"/>
</dbReference>
<gene>
    <name evidence="4" type="ORF">BDV28DRAFT_59047</name>
</gene>
<dbReference type="InterPro" id="IPR024083">
    <property type="entry name" value="Fumarase/histidase_N"/>
</dbReference>
<evidence type="ECO:0000256" key="2">
    <source>
        <dbReference type="RuleBase" id="RU003954"/>
    </source>
</evidence>
<dbReference type="Gene3D" id="1.20.200.10">
    <property type="entry name" value="Fumarase/aspartase (Central domain)"/>
    <property type="match status" value="1"/>
</dbReference>
<dbReference type="Proteomes" id="UP000327118">
    <property type="component" value="Unassembled WGS sequence"/>
</dbReference>
<dbReference type="NCBIfam" id="TIGR01226">
    <property type="entry name" value="phe_am_lyase"/>
    <property type="match status" value="1"/>
</dbReference>
<evidence type="ECO:0000256" key="3">
    <source>
        <dbReference type="SAM" id="MobiDB-lite"/>
    </source>
</evidence>
<dbReference type="InterPro" id="IPR001106">
    <property type="entry name" value="Aromatic_Lyase"/>
</dbReference>
<dbReference type="PROSITE" id="PS00488">
    <property type="entry name" value="PAL_HISTIDASE"/>
    <property type="match status" value="1"/>
</dbReference>
<reference evidence="5" key="1">
    <citation type="submission" date="2019-04" db="EMBL/GenBank/DDBJ databases">
        <title>Friends and foes A comparative genomics studyof 23 Aspergillus species from section Flavi.</title>
        <authorList>
            <consortium name="DOE Joint Genome Institute"/>
            <person name="Kjaerbolling I."/>
            <person name="Vesth T."/>
            <person name="Frisvad J.C."/>
            <person name="Nybo J.L."/>
            <person name="Theobald S."/>
            <person name="Kildgaard S."/>
            <person name="Isbrandt T."/>
            <person name="Kuo A."/>
            <person name="Sato A."/>
            <person name="Lyhne E.K."/>
            <person name="Kogle M.E."/>
            <person name="Wiebenga A."/>
            <person name="Kun R.S."/>
            <person name="Lubbers R.J."/>
            <person name="Makela M.R."/>
            <person name="Barry K."/>
            <person name="Chovatia M."/>
            <person name="Clum A."/>
            <person name="Daum C."/>
            <person name="Haridas S."/>
            <person name="He G."/>
            <person name="LaButti K."/>
            <person name="Lipzen A."/>
            <person name="Mondo S."/>
            <person name="Riley R."/>
            <person name="Salamov A."/>
            <person name="Simmons B.A."/>
            <person name="Magnuson J.K."/>
            <person name="Henrissat B."/>
            <person name="Mortensen U.H."/>
            <person name="Larsen T.O."/>
            <person name="Devries R.P."/>
            <person name="Grigoriev I.V."/>
            <person name="Machida M."/>
            <person name="Baker S.E."/>
            <person name="Andersen M.R."/>
        </authorList>
    </citation>
    <scope>NUCLEOTIDE SEQUENCE [LARGE SCALE GENOMIC DNA]</scope>
    <source>
        <strain evidence="5">CBS 553.77</strain>
    </source>
</reference>
<dbReference type="OrthoDB" id="10051290at2759"/>
<dbReference type="Gene3D" id="1.10.274.20">
    <property type="entry name" value="Phenylalanine ammonia-lyase 1, domain 3"/>
    <property type="match status" value="1"/>
</dbReference>
<protein>
    <submittedName>
        <fullName evidence="4">L-Aspartase-like protein</fullName>
    </submittedName>
</protein>
<keyword evidence="5" id="KW-1185">Reference proteome</keyword>